<protein>
    <recommendedName>
        <fullName evidence="1">Glucose/Sorbosone dehydrogenase domain-containing protein</fullName>
    </recommendedName>
</protein>
<name>F5Y4A2_RAMTT</name>
<evidence type="ECO:0000313" key="3">
    <source>
        <dbReference type="Proteomes" id="UP000008385"/>
    </source>
</evidence>
<dbReference type="InterPro" id="IPR011041">
    <property type="entry name" value="Quinoprot_gluc/sorb_DH_b-prop"/>
</dbReference>
<dbReference type="InterPro" id="IPR012938">
    <property type="entry name" value="Glc/Sorbosone_DH"/>
</dbReference>
<proteinExistence type="predicted"/>
<organism evidence="2 3">
    <name type="scientific">Ramlibacter tataouinensis (strain ATCC BAA-407 / DSM 14655 / LMG 21543 / TTB310)</name>
    <dbReference type="NCBI Taxonomy" id="365046"/>
    <lineage>
        <taxon>Bacteria</taxon>
        <taxon>Pseudomonadati</taxon>
        <taxon>Pseudomonadota</taxon>
        <taxon>Betaproteobacteria</taxon>
        <taxon>Burkholderiales</taxon>
        <taxon>Comamonadaceae</taxon>
        <taxon>Ramlibacter</taxon>
    </lineage>
</organism>
<sequence length="355" mass="37515">MTTRATGLSSPWGMAFLLDGRLLVTERTGGLKLLSGEGSVLGNVGLALPNLVVEGQGGLMDVALDPAFASNGRVYLSFSERDPGNPALNGTAVARGELSADARTLSNVTVIYRQQPKVASTAHFGSRLVFDREGRLWVTLGDRRTNEQRGFAQDLTRGNGKVVRITTDGAPAPGNPTWPAGALAETWSYGLRNPQGAAVHPATGDLWTSDHGPQGGDEINRTVAGANFGWPLASHGQEYGTTTPVGPQTLAGTVGPAWVWNTRDGQPWTGGAMSSPAPAGISFYTGTAVPQWNGNLFVTSLAGRALWRLTLDGNTVTGQERLLASRNQRLRDVEQGPDGALYLLTDDGQLLRYGP</sequence>
<dbReference type="Gene3D" id="2.120.10.30">
    <property type="entry name" value="TolB, C-terminal domain"/>
    <property type="match status" value="1"/>
</dbReference>
<dbReference type="KEGG" id="rta:Rta_14760"/>
<dbReference type="PANTHER" id="PTHR19328">
    <property type="entry name" value="HEDGEHOG-INTERACTING PROTEIN"/>
    <property type="match status" value="1"/>
</dbReference>
<dbReference type="EMBL" id="CP000245">
    <property type="protein sequence ID" value="AEG92567.1"/>
    <property type="molecule type" value="Genomic_DNA"/>
</dbReference>
<feature type="domain" description="Glucose/Sorbosone dehydrogenase" evidence="1">
    <location>
        <begin position="8"/>
        <end position="352"/>
    </location>
</feature>
<dbReference type="PATRIC" id="fig|365046.3.peg.1506"/>
<dbReference type="Proteomes" id="UP000008385">
    <property type="component" value="Chromosome"/>
</dbReference>
<evidence type="ECO:0000259" key="1">
    <source>
        <dbReference type="Pfam" id="PF07995"/>
    </source>
</evidence>
<dbReference type="Pfam" id="PF07995">
    <property type="entry name" value="GSDH"/>
    <property type="match status" value="1"/>
</dbReference>
<reference evidence="3" key="1">
    <citation type="submission" date="2006-01" db="EMBL/GenBank/DDBJ databases">
        <title>Genome of the cyst-dividing bacterium Ramlibacter tataouinensis.</title>
        <authorList>
            <person name="Barakat M."/>
            <person name="Ortet P."/>
            <person name="De Luca G."/>
            <person name="Jourlin-Castelli C."/>
            <person name="Ansaldi M."/>
            <person name="Py B."/>
            <person name="Fichant G."/>
            <person name="Coutinho P."/>
            <person name="Voulhoux R."/>
            <person name="Bastien O."/>
            <person name="Roy S."/>
            <person name="Marechal E."/>
            <person name="Henrissat B."/>
            <person name="Quentin Y."/>
            <person name="Noirot P."/>
            <person name="Filloux A."/>
            <person name="Mejean V."/>
            <person name="DuBow M."/>
            <person name="Barras F."/>
            <person name="Heulin T."/>
        </authorList>
    </citation>
    <scope>NUCLEOTIDE SEQUENCE [LARGE SCALE GENOMIC DNA]</scope>
    <source>
        <strain evidence="3">ATCC BAA-407 / DSM 14655 / LMG 21543 / TTB310</strain>
    </source>
</reference>
<dbReference type="PANTHER" id="PTHR19328:SF75">
    <property type="entry name" value="ALDOSE SUGAR DEHYDROGENASE YLII"/>
    <property type="match status" value="1"/>
</dbReference>
<dbReference type="HOGENOM" id="CLU_012253_1_1_4"/>
<dbReference type="InterPro" id="IPR011042">
    <property type="entry name" value="6-blade_b-propeller_TolB-like"/>
</dbReference>
<dbReference type="eggNOG" id="COG2133">
    <property type="taxonomic scope" value="Bacteria"/>
</dbReference>
<dbReference type="SUPFAM" id="SSF50952">
    <property type="entry name" value="Soluble quinoprotein glucose dehydrogenase"/>
    <property type="match status" value="1"/>
</dbReference>
<dbReference type="AlphaFoldDB" id="F5Y4A2"/>
<keyword evidence="3" id="KW-1185">Reference proteome</keyword>
<gene>
    <name evidence="2" type="ordered locus">Rta_14760</name>
</gene>
<reference evidence="2 3" key="2">
    <citation type="journal article" date="2011" name="PLoS ONE">
        <title>The Cyst-Dividing Bacterium Ramlibacter tataouinensis TTB310 Genome Reveals a Well-Stocked Toolbox for Adaptation to a Desert Environment.</title>
        <authorList>
            <person name="De Luca G."/>
            <person name="Barakat M."/>
            <person name="Ortet P."/>
            <person name="Fochesato S."/>
            <person name="Jourlin-Castelli C."/>
            <person name="Ansaldi M."/>
            <person name="Py B."/>
            <person name="Fichant G."/>
            <person name="Coutinho P.M."/>
            <person name="Voulhoux R."/>
            <person name="Bastien O."/>
            <person name="Marechal E."/>
            <person name="Henrissat B."/>
            <person name="Quentin Y."/>
            <person name="Noirot P."/>
            <person name="Filloux A."/>
            <person name="Mejean V."/>
            <person name="Dubow M.S."/>
            <person name="Barras F."/>
            <person name="Barbe V."/>
            <person name="Weissenbach J."/>
            <person name="Mihalcescu I."/>
            <person name="Vermeglio A."/>
            <person name="Achouak W."/>
            <person name="Heulin T."/>
        </authorList>
    </citation>
    <scope>NUCLEOTIDE SEQUENCE [LARGE SCALE GENOMIC DNA]</scope>
    <source>
        <strain evidence="3">ATCC BAA-407 / DSM 14655 / LMG 21543 / TTB310</strain>
    </source>
</reference>
<evidence type="ECO:0000313" key="2">
    <source>
        <dbReference type="EMBL" id="AEG92567.1"/>
    </source>
</evidence>
<accession>F5Y4A2</accession>